<dbReference type="InterPro" id="IPR013656">
    <property type="entry name" value="PAS_4"/>
</dbReference>
<protein>
    <recommendedName>
        <fullName evidence="2">histidine kinase</fullName>
        <ecNumber evidence="2">2.7.13.3</ecNumber>
    </recommendedName>
</protein>
<dbReference type="InterPro" id="IPR013767">
    <property type="entry name" value="PAS_fold"/>
</dbReference>
<dbReference type="Proteomes" id="UP001589896">
    <property type="component" value="Unassembled WGS sequence"/>
</dbReference>
<evidence type="ECO:0000313" key="7">
    <source>
        <dbReference type="EMBL" id="MFC0676811.1"/>
    </source>
</evidence>
<keyword evidence="4" id="KW-0808">Transferase</keyword>
<dbReference type="PANTHER" id="PTHR43304:SF1">
    <property type="entry name" value="PAC DOMAIN-CONTAINING PROTEIN"/>
    <property type="match status" value="1"/>
</dbReference>
<dbReference type="InterPro" id="IPR000014">
    <property type="entry name" value="PAS"/>
</dbReference>
<organism evidence="7 8">
    <name type="scientific">Lysobacter korlensis</name>
    <dbReference type="NCBI Taxonomy" id="553636"/>
    <lineage>
        <taxon>Bacteria</taxon>
        <taxon>Pseudomonadati</taxon>
        <taxon>Pseudomonadota</taxon>
        <taxon>Gammaproteobacteria</taxon>
        <taxon>Lysobacterales</taxon>
        <taxon>Lysobacteraceae</taxon>
        <taxon>Lysobacter</taxon>
    </lineage>
</organism>
<dbReference type="InterPro" id="IPR001610">
    <property type="entry name" value="PAC"/>
</dbReference>
<evidence type="ECO:0000256" key="4">
    <source>
        <dbReference type="ARBA" id="ARBA00022679"/>
    </source>
</evidence>
<proteinExistence type="predicted"/>
<dbReference type="SMART" id="SM00091">
    <property type="entry name" value="PAS"/>
    <property type="match status" value="3"/>
</dbReference>
<dbReference type="Gene3D" id="3.30.450.20">
    <property type="entry name" value="PAS domain"/>
    <property type="match status" value="3"/>
</dbReference>
<sequence length="383" mass="43001">MMNQALEYVPAPTWTADDDGSVDWVNSRFTACFGQADAVPAQWTQAVHPADTSVAEAAWRQAVASGEPLQVTVRLLVSGGLYRWFRCSARCHVQDGRRRWVGLHIDIDQIRRETELRQASLERMQLERERLRAMFAELPVAVTVYRGREHRIELMNRASIDLLEGRNLEGRTLSEAFPEVVEQGLVAMLDRVLETGETVQQREFPIRFDRSGNGHLELGCFDFSLQLLRDADGTPAGVLSCAVDVTAQVRSRSDLERLAAERAAVLEQLNVGIITTDEQGRIDFVNQRAYELHGVARLDVSPEDYAAAYALLREDDTPYPSEQLPLARAVMHDEHVIDARWKIRRPDGSVITVQGNARPIFDESGTKLGAVLTVHEPHDDLRA</sequence>
<dbReference type="InterPro" id="IPR052162">
    <property type="entry name" value="Sensor_kinase/Photoreceptor"/>
</dbReference>
<accession>A0ABV6RIK2</accession>
<dbReference type="CDD" id="cd00130">
    <property type="entry name" value="PAS"/>
    <property type="match status" value="2"/>
</dbReference>
<dbReference type="NCBIfam" id="TIGR00229">
    <property type="entry name" value="sensory_box"/>
    <property type="match status" value="2"/>
</dbReference>
<dbReference type="PROSITE" id="PS50112">
    <property type="entry name" value="PAS"/>
    <property type="match status" value="1"/>
</dbReference>
<name>A0ABV6RIK2_9GAMM</name>
<evidence type="ECO:0000259" key="6">
    <source>
        <dbReference type="PROSITE" id="PS50112"/>
    </source>
</evidence>
<comment type="caution">
    <text evidence="7">The sequence shown here is derived from an EMBL/GenBank/DDBJ whole genome shotgun (WGS) entry which is preliminary data.</text>
</comment>
<dbReference type="EMBL" id="JBHLTG010000001">
    <property type="protein sequence ID" value="MFC0676811.1"/>
    <property type="molecule type" value="Genomic_DNA"/>
</dbReference>
<evidence type="ECO:0000256" key="1">
    <source>
        <dbReference type="ARBA" id="ARBA00000085"/>
    </source>
</evidence>
<dbReference type="Pfam" id="PF08448">
    <property type="entry name" value="PAS_4"/>
    <property type="match status" value="1"/>
</dbReference>
<dbReference type="Pfam" id="PF00989">
    <property type="entry name" value="PAS"/>
    <property type="match status" value="1"/>
</dbReference>
<keyword evidence="8" id="KW-1185">Reference proteome</keyword>
<comment type="catalytic activity">
    <reaction evidence="1">
        <text>ATP + protein L-histidine = ADP + protein N-phospho-L-histidine.</text>
        <dbReference type="EC" id="2.7.13.3"/>
    </reaction>
</comment>
<keyword evidence="3" id="KW-0597">Phosphoprotein</keyword>
<evidence type="ECO:0000256" key="3">
    <source>
        <dbReference type="ARBA" id="ARBA00022553"/>
    </source>
</evidence>
<evidence type="ECO:0000256" key="5">
    <source>
        <dbReference type="ARBA" id="ARBA00022777"/>
    </source>
</evidence>
<dbReference type="SMART" id="SM00086">
    <property type="entry name" value="PAC"/>
    <property type="match status" value="2"/>
</dbReference>
<dbReference type="InterPro" id="IPR013655">
    <property type="entry name" value="PAS_fold_3"/>
</dbReference>
<dbReference type="RefSeq" id="WP_386664661.1">
    <property type="nucleotide sequence ID" value="NZ_JBHLTG010000001.1"/>
</dbReference>
<evidence type="ECO:0000256" key="2">
    <source>
        <dbReference type="ARBA" id="ARBA00012438"/>
    </source>
</evidence>
<reference evidence="7 8" key="1">
    <citation type="submission" date="2024-09" db="EMBL/GenBank/DDBJ databases">
        <authorList>
            <person name="Sun Q."/>
            <person name="Mori K."/>
        </authorList>
    </citation>
    <scope>NUCLEOTIDE SEQUENCE [LARGE SCALE GENOMIC DNA]</scope>
    <source>
        <strain evidence="7 8">KCTC 23076</strain>
    </source>
</reference>
<dbReference type="PANTHER" id="PTHR43304">
    <property type="entry name" value="PHYTOCHROME-LIKE PROTEIN CPH1"/>
    <property type="match status" value="1"/>
</dbReference>
<dbReference type="Pfam" id="PF08447">
    <property type="entry name" value="PAS_3"/>
    <property type="match status" value="1"/>
</dbReference>
<dbReference type="InterPro" id="IPR035965">
    <property type="entry name" value="PAS-like_dom_sf"/>
</dbReference>
<evidence type="ECO:0000313" key="8">
    <source>
        <dbReference type="Proteomes" id="UP001589896"/>
    </source>
</evidence>
<dbReference type="SUPFAM" id="SSF55785">
    <property type="entry name" value="PYP-like sensor domain (PAS domain)"/>
    <property type="match status" value="3"/>
</dbReference>
<feature type="domain" description="PAS" evidence="6">
    <location>
        <begin position="258"/>
        <end position="333"/>
    </location>
</feature>
<dbReference type="EC" id="2.7.13.3" evidence="2"/>
<keyword evidence="5" id="KW-0418">Kinase</keyword>
<gene>
    <name evidence="7" type="ORF">ACFFGH_02955</name>
</gene>